<evidence type="ECO:0000313" key="3">
    <source>
        <dbReference type="Proteomes" id="UP000198921"/>
    </source>
</evidence>
<evidence type="ECO:0000256" key="1">
    <source>
        <dbReference type="SAM" id="MobiDB-lite"/>
    </source>
</evidence>
<accession>A0A1H3N844</accession>
<dbReference type="AlphaFoldDB" id="A0A1H3N844"/>
<dbReference type="EMBL" id="FNOT01000012">
    <property type="protein sequence ID" value="SDY84923.1"/>
    <property type="molecule type" value="Genomic_DNA"/>
</dbReference>
<reference evidence="3" key="1">
    <citation type="submission" date="2016-10" db="EMBL/GenBank/DDBJ databases">
        <authorList>
            <person name="Varghese N."/>
            <person name="Submissions S."/>
        </authorList>
    </citation>
    <scope>NUCLEOTIDE SEQUENCE [LARGE SCALE GENOMIC DNA]</scope>
    <source>
        <strain evidence="3">DSM 45422</strain>
    </source>
</reference>
<keyword evidence="3" id="KW-1185">Reference proteome</keyword>
<gene>
    <name evidence="2" type="ORF">SAMN05660209_03896</name>
</gene>
<proteinExistence type="predicted"/>
<name>A0A1H3N844_9ACTN</name>
<dbReference type="Proteomes" id="UP000198921">
    <property type="component" value="Unassembled WGS sequence"/>
</dbReference>
<evidence type="ECO:0000313" key="2">
    <source>
        <dbReference type="EMBL" id="SDY84923.1"/>
    </source>
</evidence>
<organism evidence="2 3">
    <name type="scientific">Geodermatophilus africanus</name>
    <dbReference type="NCBI Taxonomy" id="1137993"/>
    <lineage>
        <taxon>Bacteria</taxon>
        <taxon>Bacillati</taxon>
        <taxon>Actinomycetota</taxon>
        <taxon>Actinomycetes</taxon>
        <taxon>Geodermatophilales</taxon>
        <taxon>Geodermatophilaceae</taxon>
        <taxon>Geodermatophilus</taxon>
    </lineage>
</organism>
<protein>
    <submittedName>
        <fullName evidence="2">Uncharacterized protein</fullName>
    </submittedName>
</protein>
<feature type="region of interest" description="Disordered" evidence="1">
    <location>
        <begin position="37"/>
        <end position="60"/>
    </location>
</feature>
<sequence>MAHLTLIDQWKCSDTRCGHRWDTTVTYAQLQDANLARSGPAVGDEVPVGRQDSGAVSDSG</sequence>